<dbReference type="Gene3D" id="2.120.10.30">
    <property type="entry name" value="TolB, C-terminal domain"/>
    <property type="match status" value="1"/>
</dbReference>
<accession>A0A847RWS5</accession>
<dbReference type="PANTHER" id="PTHR24104">
    <property type="entry name" value="E3 UBIQUITIN-PROTEIN LIGASE NHLRC1-RELATED"/>
    <property type="match status" value="1"/>
</dbReference>
<dbReference type="GO" id="GO:0000209">
    <property type="term" value="P:protein polyubiquitination"/>
    <property type="evidence" value="ECO:0007669"/>
    <property type="project" value="TreeGrafter"/>
</dbReference>
<dbReference type="GO" id="GO:0061630">
    <property type="term" value="F:ubiquitin protein ligase activity"/>
    <property type="evidence" value="ECO:0007669"/>
    <property type="project" value="TreeGrafter"/>
</dbReference>
<sequence length="341" mass="38605">MERRKFIQASALVTASFYISRDLFARPKGPVYGHQDMRYTLDTRWGTLDSSRHPVKDCHEMVQDKKGRIILLTNETKNNILVYNKSGKLLEYWGHEFPGAHGLTLAHENGTEYLFITDTEKHQVYKTTMDGKIVMTIDYPAETGFYKKKEEFVPTETTVTDEGDIYIADGYGAQYIMHYDRQGKLLHTFGGRGEGDAHLDNAHGICIDRRQGTPTLLVTDRTRNCFKRFTMSGQLLEVISLPGACVCRPVIKGDHLYAAVLRSPDMNASGSGFVTILDKNNKVVSNIGGTAPVYNDQQLQPMQQAEKLFVHPHDVCVDNDENVYVAQWASGKVYPYKLRRV</sequence>
<dbReference type="InterPro" id="IPR050952">
    <property type="entry name" value="TRIM-NHL_E3_ligases"/>
</dbReference>
<evidence type="ECO:0000256" key="2">
    <source>
        <dbReference type="PROSITE-ProRule" id="PRU00504"/>
    </source>
</evidence>
<dbReference type="RefSeq" id="WP_168873508.1">
    <property type="nucleotide sequence ID" value="NZ_JABAIA010000003.1"/>
</dbReference>
<dbReference type="SUPFAM" id="SSF101898">
    <property type="entry name" value="NHL repeat"/>
    <property type="match status" value="1"/>
</dbReference>
<gene>
    <name evidence="3" type="ORF">HGH92_24830</name>
</gene>
<dbReference type="InterPro" id="IPR001258">
    <property type="entry name" value="NHL_repeat"/>
</dbReference>
<dbReference type="PROSITE" id="PS51125">
    <property type="entry name" value="NHL"/>
    <property type="match status" value="1"/>
</dbReference>
<feature type="repeat" description="NHL" evidence="2">
    <location>
        <begin position="186"/>
        <end position="232"/>
    </location>
</feature>
<keyword evidence="1" id="KW-0677">Repeat</keyword>
<evidence type="ECO:0000313" key="3">
    <source>
        <dbReference type="EMBL" id="NLR67553.1"/>
    </source>
</evidence>
<organism evidence="3 4">
    <name type="scientific">Chitinophaga varians</name>
    <dbReference type="NCBI Taxonomy" id="2202339"/>
    <lineage>
        <taxon>Bacteria</taxon>
        <taxon>Pseudomonadati</taxon>
        <taxon>Bacteroidota</taxon>
        <taxon>Chitinophagia</taxon>
        <taxon>Chitinophagales</taxon>
        <taxon>Chitinophagaceae</taxon>
        <taxon>Chitinophaga</taxon>
    </lineage>
</organism>
<dbReference type="PANTHER" id="PTHR24104:SF25">
    <property type="entry name" value="PROTEIN LIN-41"/>
    <property type="match status" value="1"/>
</dbReference>
<evidence type="ECO:0000256" key="1">
    <source>
        <dbReference type="ARBA" id="ARBA00022737"/>
    </source>
</evidence>
<dbReference type="GO" id="GO:0008270">
    <property type="term" value="F:zinc ion binding"/>
    <property type="evidence" value="ECO:0007669"/>
    <property type="project" value="UniProtKB-KW"/>
</dbReference>
<comment type="caution">
    <text evidence="3">The sequence shown here is derived from an EMBL/GenBank/DDBJ whole genome shotgun (WGS) entry which is preliminary data.</text>
</comment>
<dbReference type="EMBL" id="JABAIA010000003">
    <property type="protein sequence ID" value="NLR67553.1"/>
    <property type="molecule type" value="Genomic_DNA"/>
</dbReference>
<evidence type="ECO:0000313" key="4">
    <source>
        <dbReference type="Proteomes" id="UP000570474"/>
    </source>
</evidence>
<dbReference type="GO" id="GO:0043161">
    <property type="term" value="P:proteasome-mediated ubiquitin-dependent protein catabolic process"/>
    <property type="evidence" value="ECO:0007669"/>
    <property type="project" value="TreeGrafter"/>
</dbReference>
<protein>
    <submittedName>
        <fullName evidence="3">6-bladed beta-propeller</fullName>
    </submittedName>
</protein>
<name>A0A847RWS5_9BACT</name>
<dbReference type="AlphaFoldDB" id="A0A847RWS5"/>
<keyword evidence="4" id="KW-1185">Reference proteome</keyword>
<reference evidence="3 4" key="1">
    <citation type="submission" date="2020-04" db="EMBL/GenBank/DDBJ databases">
        <authorList>
            <person name="Yin C."/>
        </authorList>
    </citation>
    <scope>NUCLEOTIDE SEQUENCE [LARGE SCALE GENOMIC DNA]</scope>
    <source>
        <strain evidence="3 4">Ae27</strain>
    </source>
</reference>
<dbReference type="Proteomes" id="UP000570474">
    <property type="component" value="Unassembled WGS sequence"/>
</dbReference>
<proteinExistence type="predicted"/>
<dbReference type="InterPro" id="IPR011042">
    <property type="entry name" value="6-blade_b-propeller_TolB-like"/>
</dbReference>